<organism evidence="2 3">
    <name type="scientific">Nannocystis pusilla</name>
    <dbReference type="NCBI Taxonomy" id="889268"/>
    <lineage>
        <taxon>Bacteria</taxon>
        <taxon>Pseudomonadati</taxon>
        <taxon>Myxococcota</taxon>
        <taxon>Polyangia</taxon>
        <taxon>Nannocystales</taxon>
        <taxon>Nannocystaceae</taxon>
        <taxon>Nannocystis</taxon>
    </lineage>
</organism>
<accession>A0A9X3F4R3</accession>
<feature type="compositionally biased region" description="Basic and acidic residues" evidence="1">
    <location>
        <begin position="171"/>
        <end position="210"/>
    </location>
</feature>
<protein>
    <submittedName>
        <fullName evidence="2">Uncharacterized protein</fullName>
    </submittedName>
</protein>
<gene>
    <name evidence="2" type="ORF">OV079_38775</name>
</gene>
<name>A0A9X3F4R3_9BACT</name>
<comment type="caution">
    <text evidence="2">The sequence shown here is derived from an EMBL/GenBank/DDBJ whole genome shotgun (WGS) entry which is preliminary data.</text>
</comment>
<feature type="region of interest" description="Disordered" evidence="1">
    <location>
        <begin position="141"/>
        <end position="211"/>
    </location>
</feature>
<proteinExistence type="predicted"/>
<evidence type="ECO:0000256" key="1">
    <source>
        <dbReference type="SAM" id="MobiDB-lite"/>
    </source>
</evidence>
<sequence>MAKAKDLLHWGIDPQRPIPERVAKIAAKVAERRGITIRDMRFDDWDAEVLRSLEVMNDAWEKNWGFVPVGREEYLHIAKDLKMVLEPGLPIIAEVKGEPVAFVITMLDVNPVLKKLDGRLFPFGIVRLLWDLKVRKVVKGAAHPARDQGRLPRAGHRHAAVPRHPPGRAAARLDRGADRLDPRGQRPGQRRREEHGRLPDRQVSRVRDHAVTPLTVAGARAASGRAPVAI</sequence>
<dbReference type="Proteomes" id="UP001150924">
    <property type="component" value="Unassembled WGS sequence"/>
</dbReference>
<dbReference type="RefSeq" id="WP_267774671.1">
    <property type="nucleotide sequence ID" value="NZ_JAPNKE010000002.1"/>
</dbReference>
<evidence type="ECO:0000313" key="3">
    <source>
        <dbReference type="Proteomes" id="UP001150924"/>
    </source>
</evidence>
<dbReference type="InterPro" id="IPR039968">
    <property type="entry name" value="BcerS-like"/>
</dbReference>
<dbReference type="PANTHER" id="PTHR41368:SF1">
    <property type="entry name" value="PROTEIN YGHO"/>
    <property type="match status" value="1"/>
</dbReference>
<keyword evidence="3" id="KW-1185">Reference proteome</keyword>
<reference evidence="2" key="1">
    <citation type="submission" date="2022-11" db="EMBL/GenBank/DDBJ databases">
        <title>Minimal conservation of predation-associated metabolite biosynthetic gene clusters underscores biosynthetic potential of Myxococcota including descriptions for ten novel species: Archangium lansinium sp. nov., Myxococcus landrumus sp. nov., Nannocystis bai.</title>
        <authorList>
            <person name="Ahearne A."/>
            <person name="Stevens C."/>
            <person name="Phillips K."/>
        </authorList>
    </citation>
    <scope>NUCLEOTIDE SEQUENCE</scope>
    <source>
        <strain evidence="2">Na p29</strain>
    </source>
</reference>
<dbReference type="AlphaFoldDB" id="A0A9X3F4R3"/>
<dbReference type="PANTHER" id="PTHR41368">
    <property type="entry name" value="PROTEIN YGHO"/>
    <property type="match status" value="1"/>
</dbReference>
<evidence type="ECO:0000313" key="2">
    <source>
        <dbReference type="EMBL" id="MCY1011406.1"/>
    </source>
</evidence>
<dbReference type="EMBL" id="JAPNKE010000002">
    <property type="protein sequence ID" value="MCY1011406.1"/>
    <property type="molecule type" value="Genomic_DNA"/>
</dbReference>